<dbReference type="RefSeq" id="WP_377182738.1">
    <property type="nucleotide sequence ID" value="NZ_JBHUPD010000001.1"/>
</dbReference>
<evidence type="ECO:0000259" key="1">
    <source>
        <dbReference type="Pfam" id="PF01551"/>
    </source>
</evidence>
<dbReference type="PANTHER" id="PTHR21666">
    <property type="entry name" value="PEPTIDASE-RELATED"/>
    <property type="match status" value="1"/>
</dbReference>
<keyword evidence="3" id="KW-1185">Reference proteome</keyword>
<dbReference type="SUPFAM" id="SSF51261">
    <property type="entry name" value="Duplicated hybrid motif"/>
    <property type="match status" value="1"/>
</dbReference>
<organism evidence="2 3">
    <name type="scientific">Mucilaginibacter ximonensis</name>
    <dbReference type="NCBI Taxonomy" id="538021"/>
    <lineage>
        <taxon>Bacteria</taxon>
        <taxon>Pseudomonadati</taxon>
        <taxon>Bacteroidota</taxon>
        <taxon>Sphingobacteriia</taxon>
        <taxon>Sphingobacteriales</taxon>
        <taxon>Sphingobacteriaceae</taxon>
        <taxon>Mucilaginibacter</taxon>
    </lineage>
</organism>
<dbReference type="PANTHER" id="PTHR21666:SF270">
    <property type="entry name" value="MUREIN HYDROLASE ACTIVATOR ENVC"/>
    <property type="match status" value="1"/>
</dbReference>
<dbReference type="CDD" id="cd12797">
    <property type="entry name" value="M23_peptidase"/>
    <property type="match status" value="1"/>
</dbReference>
<dbReference type="Pfam" id="PF01551">
    <property type="entry name" value="Peptidase_M23"/>
    <property type="match status" value="1"/>
</dbReference>
<dbReference type="InterPro" id="IPR050570">
    <property type="entry name" value="Cell_wall_metabolism_enzyme"/>
</dbReference>
<dbReference type="InterPro" id="IPR016047">
    <property type="entry name" value="M23ase_b-sheet_dom"/>
</dbReference>
<dbReference type="EMBL" id="JBHUPD010000001">
    <property type="protein sequence ID" value="MFD2871752.1"/>
    <property type="molecule type" value="Genomic_DNA"/>
</dbReference>
<dbReference type="InterPro" id="IPR011055">
    <property type="entry name" value="Dup_hybrid_motif"/>
</dbReference>
<protein>
    <submittedName>
        <fullName evidence="2">M23 family metallopeptidase</fullName>
        <ecNumber evidence="2">3.4.24.-</ecNumber>
    </submittedName>
</protein>
<evidence type="ECO:0000313" key="3">
    <source>
        <dbReference type="Proteomes" id="UP001597557"/>
    </source>
</evidence>
<dbReference type="Gene3D" id="2.70.70.10">
    <property type="entry name" value="Glucose Permease (Domain IIA)"/>
    <property type="match status" value="1"/>
</dbReference>
<gene>
    <name evidence="2" type="ORF">ACFS5N_04685</name>
</gene>
<dbReference type="EC" id="3.4.24.-" evidence="2"/>
<reference evidence="3" key="1">
    <citation type="journal article" date="2019" name="Int. J. Syst. Evol. Microbiol.">
        <title>The Global Catalogue of Microorganisms (GCM) 10K type strain sequencing project: providing services to taxonomists for standard genome sequencing and annotation.</title>
        <authorList>
            <consortium name="The Broad Institute Genomics Platform"/>
            <consortium name="The Broad Institute Genome Sequencing Center for Infectious Disease"/>
            <person name="Wu L."/>
            <person name="Ma J."/>
        </authorList>
    </citation>
    <scope>NUCLEOTIDE SEQUENCE [LARGE SCALE GENOMIC DNA]</scope>
    <source>
        <strain evidence="3">KCTC 22437</strain>
    </source>
</reference>
<dbReference type="GO" id="GO:0016787">
    <property type="term" value="F:hydrolase activity"/>
    <property type="evidence" value="ECO:0007669"/>
    <property type="project" value="UniProtKB-KW"/>
</dbReference>
<name>A0ABW5Y8U0_9SPHI</name>
<evidence type="ECO:0000313" key="2">
    <source>
        <dbReference type="EMBL" id="MFD2871752.1"/>
    </source>
</evidence>
<proteinExistence type="predicted"/>
<dbReference type="Proteomes" id="UP001597557">
    <property type="component" value="Unassembled WGS sequence"/>
</dbReference>
<accession>A0ABW5Y8U0</accession>
<comment type="caution">
    <text evidence="2">The sequence shown here is derived from an EMBL/GenBank/DDBJ whole genome shotgun (WGS) entry which is preliminary data.</text>
</comment>
<feature type="domain" description="M23ase beta-sheet core" evidence="1">
    <location>
        <begin position="249"/>
        <end position="345"/>
    </location>
</feature>
<keyword evidence="2" id="KW-0378">Hydrolase</keyword>
<sequence>MTRKAVIYPTHKNSLLMGFYLPLATFLLLLIPVFTARAQVNNAPIEVLIPHLPAVIKGSDNRLHLAYELHITNFYHSTGPLTVKSLSVFGDKSLPIIRFSDVYLLKLLNSEEMPGKGEDLIIPPGQRKVLFVWLTLPSGAVPPQRLYHKITLTDKKKTQYKLTGAVTMIDQKKLSVLGPPLRGHSWFIDEGPGNPKSHHWGSLLAQNGIVTIPQRYAIDFFGLNDAGHAVEAAPGKLNKLPNKKWTGFGTEVLAVHDAVVRDMRDGIADHEPLAPLPEPKEITAPGLYGNFIVLEISPGVFVHYAHLQHGSIKVHIGQRVKLGDIIARLGDSGNAGAPHLHFHVSDKPTFELSEGMPFVFSTIDLLGKTNEAAMLDPTSKLKTKTVKQNNVLPLFGDVVRF</sequence>